<dbReference type="InterPro" id="IPR001732">
    <property type="entry name" value="UDP-Glc/GDP-Man_DH_N"/>
</dbReference>
<accession>A0A0G0KA26</accession>
<organism evidence="4 5">
    <name type="scientific">Candidatus Woesebacteria bacterium GW2011_GWA1_37_8</name>
    <dbReference type="NCBI Taxonomy" id="1618546"/>
    <lineage>
        <taxon>Bacteria</taxon>
        <taxon>Candidatus Woeseibacteriota</taxon>
    </lineage>
</organism>
<evidence type="ECO:0000313" key="5">
    <source>
        <dbReference type="Proteomes" id="UP000034603"/>
    </source>
</evidence>
<dbReference type="InterPro" id="IPR013328">
    <property type="entry name" value="6PGD_dom2"/>
</dbReference>
<evidence type="ECO:0000313" key="4">
    <source>
        <dbReference type="EMBL" id="KKQ45994.1"/>
    </source>
</evidence>
<dbReference type="Proteomes" id="UP000034603">
    <property type="component" value="Unassembled WGS sequence"/>
</dbReference>
<dbReference type="SUPFAM" id="SSF48179">
    <property type="entry name" value="6-phosphogluconate dehydrogenase C-terminal domain-like"/>
    <property type="match status" value="1"/>
</dbReference>
<dbReference type="Pfam" id="PF00984">
    <property type="entry name" value="UDPG_MGDP_dh"/>
    <property type="match status" value="1"/>
</dbReference>
<sequence>MIKKVLGVIGHTGMVGSEVYTYFKTKKYSVLGLSVDRREGFSNSSWDEINNKCDIIFVCVPTPYNFRKKSPDFSIVENVLNKITGRKIVVIKSTVWPGFSNKMKNKYPKLKIVFNPEFLSRKTAKKDFENPDRQIVGYTGNSKKNAETVLKLLPKGKYSKIVKSDEAELIKYAHNVFGSIAIIYANHLYEVSEKLKIDYNQIKDGFTASEFIGKGISRYMNVFHNDKRGFGGPCFPKDVNSYIKFCKSIGVDAELPIAAWKADVRILDEQNISIEKSVNY</sequence>
<gene>
    <name evidence="4" type="ORF">US62_C0006G0005</name>
</gene>
<comment type="similarity">
    <text evidence="1">Belongs to the UDP-glucose/GDP-mannose dehydrogenase family.</text>
</comment>
<evidence type="ECO:0000256" key="1">
    <source>
        <dbReference type="ARBA" id="ARBA00006601"/>
    </source>
</evidence>
<name>A0A0G0KA26_9BACT</name>
<comment type="caution">
    <text evidence="4">The sequence shown here is derived from an EMBL/GenBank/DDBJ whole genome shotgun (WGS) entry which is preliminary data.</text>
</comment>
<dbReference type="PANTHER" id="PTHR43750:SF3">
    <property type="entry name" value="UDP-GLUCOSE 6-DEHYDROGENASE TUAD"/>
    <property type="match status" value="1"/>
</dbReference>
<reference evidence="4 5" key="1">
    <citation type="journal article" date="2015" name="Nature">
        <title>rRNA introns, odd ribosomes, and small enigmatic genomes across a large radiation of phyla.</title>
        <authorList>
            <person name="Brown C.T."/>
            <person name="Hug L.A."/>
            <person name="Thomas B.C."/>
            <person name="Sharon I."/>
            <person name="Castelle C.J."/>
            <person name="Singh A."/>
            <person name="Wilkins M.J."/>
            <person name="Williams K.H."/>
            <person name="Banfield J.F."/>
        </authorList>
    </citation>
    <scope>NUCLEOTIDE SEQUENCE [LARGE SCALE GENOMIC DNA]</scope>
</reference>
<feature type="domain" description="UDP-glucose/GDP-mannose dehydrogenase N-terminal" evidence="3">
    <location>
        <begin position="44"/>
        <end position="144"/>
    </location>
</feature>
<feature type="domain" description="UDP-glucose/GDP-mannose dehydrogenase dimerisation" evidence="2">
    <location>
        <begin position="166"/>
        <end position="256"/>
    </location>
</feature>
<proteinExistence type="inferred from homology"/>
<evidence type="ECO:0000259" key="3">
    <source>
        <dbReference type="Pfam" id="PF03721"/>
    </source>
</evidence>
<dbReference type="Gene3D" id="3.40.50.720">
    <property type="entry name" value="NAD(P)-binding Rossmann-like Domain"/>
    <property type="match status" value="1"/>
</dbReference>
<dbReference type="EMBL" id="LBTR01000006">
    <property type="protein sequence ID" value="KKQ45994.1"/>
    <property type="molecule type" value="Genomic_DNA"/>
</dbReference>
<dbReference type="InterPro" id="IPR014026">
    <property type="entry name" value="UDP-Glc/GDP-Man_DH_dimer"/>
</dbReference>
<dbReference type="GO" id="GO:0016616">
    <property type="term" value="F:oxidoreductase activity, acting on the CH-OH group of donors, NAD or NADP as acceptor"/>
    <property type="evidence" value="ECO:0007669"/>
    <property type="project" value="InterPro"/>
</dbReference>
<evidence type="ECO:0000259" key="2">
    <source>
        <dbReference type="Pfam" id="PF00984"/>
    </source>
</evidence>
<dbReference type="SUPFAM" id="SSF51735">
    <property type="entry name" value="NAD(P)-binding Rossmann-fold domains"/>
    <property type="match status" value="1"/>
</dbReference>
<dbReference type="Pfam" id="PF03721">
    <property type="entry name" value="UDPG_MGDP_dh_N"/>
    <property type="match status" value="1"/>
</dbReference>
<dbReference type="PANTHER" id="PTHR43750">
    <property type="entry name" value="UDP-GLUCOSE 6-DEHYDROGENASE TUAD"/>
    <property type="match status" value="1"/>
</dbReference>
<dbReference type="Gene3D" id="1.10.1040.10">
    <property type="entry name" value="N-(1-d-carboxylethyl)-l-norvaline Dehydrogenase, domain 2"/>
    <property type="match status" value="1"/>
</dbReference>
<dbReference type="AlphaFoldDB" id="A0A0G0KA26"/>
<protein>
    <submittedName>
        <fullName evidence="4">UDP-glucose/GDP-mannose dehydrogenase dimerization</fullName>
    </submittedName>
</protein>
<dbReference type="GO" id="GO:0051287">
    <property type="term" value="F:NAD binding"/>
    <property type="evidence" value="ECO:0007669"/>
    <property type="project" value="InterPro"/>
</dbReference>
<dbReference type="InterPro" id="IPR008927">
    <property type="entry name" value="6-PGluconate_DH-like_C_sf"/>
</dbReference>
<dbReference type="InterPro" id="IPR036291">
    <property type="entry name" value="NAD(P)-bd_dom_sf"/>
</dbReference>